<accession>A0A495JS38</accession>
<gene>
    <name evidence="2" type="ORF">BDK92_5722</name>
</gene>
<sequence length="353" mass="38189">MTEQLAVVGADSAAALIDPECPDVYHTAGYGRAAASTEPGTWQLAHSTHRILVPYVVRRLDDGTGASDAVSPYGYSGIHVGPGTTPTELARFWDRAVHHWRDQAMVTLFLRFSPLDPQSVDAVRHLGTIDLTRRADTITVPVDQGSTAIWAGMEGRSRTAIRKARNAGLEGGIRAAGIDDVAAGSPFRKLYEQTMVRVGSAPGYHFPEVYYRTLVDGLGKALLIAEVRDPGGTVVAAALVLRHRDRAHYHLAGSDPRSVREGANNLLLWTILEWAAENGCALVHLGGGVRADDGLFQFKRSFGGIRTPFWTGAVVLDPGRYAALLGTHARNLGRTVEELRETGYFPGYRLGRG</sequence>
<dbReference type="InterPro" id="IPR038740">
    <property type="entry name" value="BioF2-like_GNAT_dom"/>
</dbReference>
<dbReference type="Pfam" id="PF13480">
    <property type="entry name" value="Acetyltransf_6"/>
    <property type="match status" value="1"/>
</dbReference>
<dbReference type="PANTHER" id="PTHR36174:SF1">
    <property type="entry name" value="LIPID II:GLYCINE GLYCYLTRANSFERASE"/>
    <property type="match status" value="1"/>
</dbReference>
<keyword evidence="2" id="KW-0808">Transferase</keyword>
<dbReference type="SUPFAM" id="SSF55729">
    <property type="entry name" value="Acyl-CoA N-acyltransferases (Nat)"/>
    <property type="match status" value="1"/>
</dbReference>
<evidence type="ECO:0000313" key="3">
    <source>
        <dbReference type="Proteomes" id="UP000277671"/>
    </source>
</evidence>
<reference evidence="2 3" key="1">
    <citation type="submission" date="2018-10" db="EMBL/GenBank/DDBJ databases">
        <title>Sequencing the genomes of 1000 actinobacteria strains.</title>
        <authorList>
            <person name="Klenk H.-P."/>
        </authorList>
    </citation>
    <scope>NUCLEOTIDE SEQUENCE [LARGE SCALE GENOMIC DNA]</scope>
    <source>
        <strain evidence="2 3">DSM 45175</strain>
    </source>
</reference>
<dbReference type="PANTHER" id="PTHR36174">
    <property type="entry name" value="LIPID II:GLYCINE GLYCYLTRANSFERASE"/>
    <property type="match status" value="1"/>
</dbReference>
<evidence type="ECO:0000313" key="2">
    <source>
        <dbReference type="EMBL" id="RKR91328.1"/>
    </source>
</evidence>
<feature type="domain" description="BioF2-like acetyltransferase" evidence="1">
    <location>
        <begin position="157"/>
        <end position="289"/>
    </location>
</feature>
<dbReference type="RefSeq" id="WP_121159447.1">
    <property type="nucleotide sequence ID" value="NZ_RBKT01000001.1"/>
</dbReference>
<dbReference type="EMBL" id="RBKT01000001">
    <property type="protein sequence ID" value="RKR91328.1"/>
    <property type="molecule type" value="Genomic_DNA"/>
</dbReference>
<proteinExistence type="predicted"/>
<organism evidence="2 3">
    <name type="scientific">Micromonospora pisi</name>
    <dbReference type="NCBI Taxonomy" id="589240"/>
    <lineage>
        <taxon>Bacteria</taxon>
        <taxon>Bacillati</taxon>
        <taxon>Actinomycetota</taxon>
        <taxon>Actinomycetes</taxon>
        <taxon>Micromonosporales</taxon>
        <taxon>Micromonosporaceae</taxon>
        <taxon>Micromonospora</taxon>
    </lineage>
</organism>
<name>A0A495JS38_9ACTN</name>
<dbReference type="AlphaFoldDB" id="A0A495JS38"/>
<dbReference type="Proteomes" id="UP000277671">
    <property type="component" value="Unassembled WGS sequence"/>
</dbReference>
<dbReference type="GO" id="GO:0016740">
    <property type="term" value="F:transferase activity"/>
    <property type="evidence" value="ECO:0007669"/>
    <property type="project" value="UniProtKB-KW"/>
</dbReference>
<comment type="caution">
    <text evidence="2">The sequence shown here is derived from an EMBL/GenBank/DDBJ whole genome shotgun (WGS) entry which is preliminary data.</text>
</comment>
<dbReference type="OrthoDB" id="9785911at2"/>
<keyword evidence="3" id="KW-1185">Reference proteome</keyword>
<dbReference type="InterPro" id="IPR050644">
    <property type="entry name" value="PG_Glycine_Bridge_Synth"/>
</dbReference>
<protein>
    <submittedName>
        <fullName evidence="2">Acetyltransferase (GNAT) family protein</fullName>
    </submittedName>
</protein>
<evidence type="ECO:0000259" key="1">
    <source>
        <dbReference type="Pfam" id="PF13480"/>
    </source>
</evidence>
<dbReference type="Gene3D" id="3.40.630.30">
    <property type="match status" value="1"/>
</dbReference>
<dbReference type="InterPro" id="IPR016181">
    <property type="entry name" value="Acyl_CoA_acyltransferase"/>
</dbReference>